<dbReference type="AlphaFoldDB" id="A0A8K0WXG5"/>
<protein>
    <submittedName>
        <fullName evidence="2">Uncharacterized protein</fullName>
    </submittedName>
</protein>
<accession>A0A8K0WXG5</accession>
<name>A0A8K0WXG5_9HYPO</name>
<keyword evidence="3" id="KW-1185">Reference proteome</keyword>
<reference evidence="2" key="1">
    <citation type="journal article" date="2021" name="Nat. Commun.">
        <title>Genetic determinants of endophytism in the Arabidopsis root mycobiome.</title>
        <authorList>
            <person name="Mesny F."/>
            <person name="Miyauchi S."/>
            <person name="Thiergart T."/>
            <person name="Pickel B."/>
            <person name="Atanasova L."/>
            <person name="Karlsson M."/>
            <person name="Huettel B."/>
            <person name="Barry K.W."/>
            <person name="Haridas S."/>
            <person name="Chen C."/>
            <person name="Bauer D."/>
            <person name="Andreopoulos W."/>
            <person name="Pangilinan J."/>
            <person name="LaButti K."/>
            <person name="Riley R."/>
            <person name="Lipzen A."/>
            <person name="Clum A."/>
            <person name="Drula E."/>
            <person name="Henrissat B."/>
            <person name="Kohler A."/>
            <person name="Grigoriev I.V."/>
            <person name="Martin F.M."/>
            <person name="Hacquard S."/>
        </authorList>
    </citation>
    <scope>NUCLEOTIDE SEQUENCE</scope>
    <source>
        <strain evidence="2">MPI-CAGE-CH-0235</strain>
    </source>
</reference>
<feature type="compositionally biased region" description="Basic and acidic residues" evidence="1">
    <location>
        <begin position="22"/>
        <end position="31"/>
    </location>
</feature>
<sequence length="315" mass="35089">MCICNPLHRRNEDDENDEDDADGSRKNKTCDGGKTCPCTKPASALPSHPYTVTRAGMAKHRMAGDMANLRSPDTFGMYTYNDHSAYGAAEVVENLLRDYNEARELKDRQLAWATVEGMAFFMELGAGMDMSMADDGDRMRELSEQMAIMVLDMLATLKKEDQLKSDSDYKNIGWIMTLYIDLAKTLPDQGLLDDPPTKGKAKAFKFNPGNLELYLRKYAFDAGITLPDDSEAAEDVDVAMPKPEADDPWNWAKSLAKYTKSHGMGTGKKRTIGGDYLDITTMSSAERKQASFDKKDPLSKEMIKKIKEGECLVLA</sequence>
<proteinExistence type="predicted"/>
<comment type="caution">
    <text evidence="2">The sequence shown here is derived from an EMBL/GenBank/DDBJ whole genome shotgun (WGS) entry which is preliminary data.</text>
</comment>
<gene>
    <name evidence="2" type="ORF">B0I35DRAFT_420681</name>
</gene>
<dbReference type="EMBL" id="JAGPNK010000001">
    <property type="protein sequence ID" value="KAH7329698.1"/>
    <property type="molecule type" value="Genomic_DNA"/>
</dbReference>
<dbReference type="Proteomes" id="UP000813444">
    <property type="component" value="Unassembled WGS sequence"/>
</dbReference>
<evidence type="ECO:0000256" key="1">
    <source>
        <dbReference type="SAM" id="MobiDB-lite"/>
    </source>
</evidence>
<organism evidence="2 3">
    <name type="scientific">Stachybotrys elegans</name>
    <dbReference type="NCBI Taxonomy" id="80388"/>
    <lineage>
        <taxon>Eukaryota</taxon>
        <taxon>Fungi</taxon>
        <taxon>Dikarya</taxon>
        <taxon>Ascomycota</taxon>
        <taxon>Pezizomycotina</taxon>
        <taxon>Sordariomycetes</taxon>
        <taxon>Hypocreomycetidae</taxon>
        <taxon>Hypocreales</taxon>
        <taxon>Stachybotryaceae</taxon>
        <taxon>Stachybotrys</taxon>
    </lineage>
</organism>
<evidence type="ECO:0000313" key="3">
    <source>
        <dbReference type="Proteomes" id="UP000813444"/>
    </source>
</evidence>
<feature type="region of interest" description="Disordered" evidence="1">
    <location>
        <begin position="11"/>
        <end position="32"/>
    </location>
</feature>
<evidence type="ECO:0000313" key="2">
    <source>
        <dbReference type="EMBL" id="KAH7329698.1"/>
    </source>
</evidence>
<dbReference type="OrthoDB" id="10037289at2759"/>